<protein>
    <submittedName>
        <fullName evidence="2">Uncharacterized protein</fullName>
    </submittedName>
</protein>
<gene>
    <name evidence="2" type="ORF">MCOR_26051</name>
</gene>
<evidence type="ECO:0000256" key="1">
    <source>
        <dbReference type="SAM" id="Coils"/>
    </source>
</evidence>
<accession>A0A6J8C7J1</accession>
<feature type="coiled-coil region" evidence="1">
    <location>
        <begin position="149"/>
        <end position="176"/>
    </location>
</feature>
<evidence type="ECO:0000313" key="2">
    <source>
        <dbReference type="EMBL" id="CAC5391009.1"/>
    </source>
</evidence>
<sequence>MTRSRCIPHLSTRGNSGYNTKEAITTMGTDTINVGCLGRTPGGGDVPCHSRQSVREHRTCLKRQTLLIQKYGLPFCNAIGLPIESLLQLEDSADHTSIGSFELSNGVEESPANSSRFEPELTCNTSVQTETFDSDDETVQSKDLLQYYSLKLKKKNERLQREISVKQEKLKTQQDKIGYFSIRNINKREEKARQTAKLLRASKSVIKKQKRLLHKAESQSLELGKH</sequence>
<dbReference type="EMBL" id="CACVKT020004653">
    <property type="protein sequence ID" value="CAC5391009.1"/>
    <property type="molecule type" value="Genomic_DNA"/>
</dbReference>
<keyword evidence="1" id="KW-0175">Coiled coil</keyword>
<dbReference type="AlphaFoldDB" id="A0A6J8C7J1"/>
<proteinExistence type="predicted"/>
<evidence type="ECO:0000313" key="3">
    <source>
        <dbReference type="Proteomes" id="UP000507470"/>
    </source>
</evidence>
<keyword evidence="3" id="KW-1185">Reference proteome</keyword>
<name>A0A6J8C7J1_MYTCO</name>
<reference evidence="2 3" key="1">
    <citation type="submission" date="2020-06" db="EMBL/GenBank/DDBJ databases">
        <authorList>
            <person name="Li R."/>
            <person name="Bekaert M."/>
        </authorList>
    </citation>
    <scope>NUCLEOTIDE SEQUENCE [LARGE SCALE GENOMIC DNA]</scope>
    <source>
        <strain evidence="3">wild</strain>
    </source>
</reference>
<organism evidence="2 3">
    <name type="scientific">Mytilus coruscus</name>
    <name type="common">Sea mussel</name>
    <dbReference type="NCBI Taxonomy" id="42192"/>
    <lineage>
        <taxon>Eukaryota</taxon>
        <taxon>Metazoa</taxon>
        <taxon>Spiralia</taxon>
        <taxon>Lophotrochozoa</taxon>
        <taxon>Mollusca</taxon>
        <taxon>Bivalvia</taxon>
        <taxon>Autobranchia</taxon>
        <taxon>Pteriomorphia</taxon>
        <taxon>Mytilida</taxon>
        <taxon>Mytiloidea</taxon>
        <taxon>Mytilidae</taxon>
        <taxon>Mytilinae</taxon>
        <taxon>Mytilus</taxon>
    </lineage>
</organism>
<dbReference type="Proteomes" id="UP000507470">
    <property type="component" value="Unassembled WGS sequence"/>
</dbReference>